<reference evidence="1" key="1">
    <citation type="submission" date="2014-07" db="EMBL/GenBank/DDBJ databases">
        <authorList>
            <person name="Hornung V.Bastian."/>
        </authorList>
    </citation>
    <scope>NUCLEOTIDE SEQUENCE</scope>
    <source>
        <strain evidence="1">PCE-S</strain>
    </source>
</reference>
<sequence length="48" mass="5392">MADTKKENIERECSHCGTTSELTPVITYVHQGDEKHVCVHCLPMLIHG</sequence>
<gene>
    <name evidence="1" type="ORF">DPCES_2052</name>
</gene>
<proteinExistence type="predicted"/>
<dbReference type="EMBL" id="LK996017">
    <property type="protein sequence ID" value="CDX01939.1"/>
    <property type="molecule type" value="Genomic_DNA"/>
</dbReference>
<evidence type="ECO:0008006" key="2">
    <source>
        <dbReference type="Google" id="ProtNLM"/>
    </source>
</evidence>
<evidence type="ECO:0000313" key="1">
    <source>
        <dbReference type="EMBL" id="CDX01939.1"/>
    </source>
</evidence>
<accession>A0A098AZ84</accession>
<dbReference type="RefSeq" id="WP_005811986.1">
    <property type="nucleotide sequence ID" value="NZ_CABKQQ010000036.1"/>
</dbReference>
<dbReference type="PATRIC" id="fig|49338.4.peg.2210"/>
<name>A0A098AZ84_DESHA</name>
<dbReference type="AlphaFoldDB" id="A0A098AZ84"/>
<organism evidence="1">
    <name type="scientific">Desulfitobacterium hafniense</name>
    <name type="common">Desulfitobacterium frappieri</name>
    <dbReference type="NCBI Taxonomy" id="49338"/>
    <lineage>
        <taxon>Bacteria</taxon>
        <taxon>Bacillati</taxon>
        <taxon>Bacillota</taxon>
        <taxon>Clostridia</taxon>
        <taxon>Eubacteriales</taxon>
        <taxon>Desulfitobacteriaceae</taxon>
        <taxon>Desulfitobacterium</taxon>
    </lineage>
</organism>
<protein>
    <recommendedName>
        <fullName evidence="2">Small CPxCG-related zinc finger protein</fullName>
    </recommendedName>
</protein>